<dbReference type="Pfam" id="PF13751">
    <property type="entry name" value="DDE_Tnp_1_6"/>
    <property type="match status" value="1"/>
</dbReference>
<dbReference type="AlphaFoldDB" id="X0ZLZ6"/>
<organism evidence="2">
    <name type="scientific">marine sediment metagenome</name>
    <dbReference type="NCBI Taxonomy" id="412755"/>
    <lineage>
        <taxon>unclassified sequences</taxon>
        <taxon>metagenomes</taxon>
        <taxon>ecological metagenomes</taxon>
    </lineage>
</organism>
<name>X0ZLZ6_9ZZZZ</name>
<evidence type="ECO:0000313" key="2">
    <source>
        <dbReference type="EMBL" id="GAG61403.1"/>
    </source>
</evidence>
<gene>
    <name evidence="2" type="ORF">S01H4_12198</name>
</gene>
<sequence>MARAKFRGLDKVEIQFLLTATALNLKKMAKMIDAKR</sequence>
<feature type="non-terminal residue" evidence="2">
    <location>
        <position position="36"/>
    </location>
</feature>
<comment type="caution">
    <text evidence="2">The sequence shown here is derived from an EMBL/GenBank/DDBJ whole genome shotgun (WGS) entry which is preliminary data.</text>
</comment>
<proteinExistence type="predicted"/>
<dbReference type="EMBL" id="BART01005129">
    <property type="protein sequence ID" value="GAG61403.1"/>
    <property type="molecule type" value="Genomic_DNA"/>
</dbReference>
<evidence type="ECO:0000259" key="1">
    <source>
        <dbReference type="Pfam" id="PF13751"/>
    </source>
</evidence>
<protein>
    <recommendedName>
        <fullName evidence="1">Transposase DDE domain-containing protein</fullName>
    </recommendedName>
</protein>
<feature type="domain" description="Transposase DDE" evidence="1">
    <location>
        <begin position="2"/>
        <end position="29"/>
    </location>
</feature>
<reference evidence="2" key="1">
    <citation type="journal article" date="2014" name="Front. Microbiol.">
        <title>High frequency of phylogenetically diverse reductive dehalogenase-homologous genes in deep subseafloor sedimentary metagenomes.</title>
        <authorList>
            <person name="Kawai M."/>
            <person name="Futagami T."/>
            <person name="Toyoda A."/>
            <person name="Takaki Y."/>
            <person name="Nishi S."/>
            <person name="Hori S."/>
            <person name="Arai W."/>
            <person name="Tsubouchi T."/>
            <person name="Morono Y."/>
            <person name="Uchiyama I."/>
            <person name="Ito T."/>
            <person name="Fujiyama A."/>
            <person name="Inagaki F."/>
            <person name="Takami H."/>
        </authorList>
    </citation>
    <scope>NUCLEOTIDE SEQUENCE</scope>
    <source>
        <strain evidence="2">Expedition CK06-06</strain>
    </source>
</reference>
<dbReference type="InterPro" id="IPR025668">
    <property type="entry name" value="Tnp_DDE_dom"/>
</dbReference>
<accession>X0ZLZ6</accession>